<dbReference type="AlphaFoldDB" id="A0A383C0I8"/>
<dbReference type="EMBL" id="UINC01204432">
    <property type="protein sequence ID" value="SVE25148.1"/>
    <property type="molecule type" value="Genomic_DNA"/>
</dbReference>
<feature type="compositionally biased region" description="Low complexity" evidence="1">
    <location>
        <begin position="1"/>
        <end position="22"/>
    </location>
</feature>
<accession>A0A383C0I8</accession>
<feature type="non-terminal residue" evidence="2">
    <location>
        <position position="1"/>
    </location>
</feature>
<evidence type="ECO:0000256" key="1">
    <source>
        <dbReference type="SAM" id="MobiDB-lite"/>
    </source>
</evidence>
<proteinExistence type="predicted"/>
<sequence length="44" mass="4493">RAPASARARATRSSGNTSSTSAKPCSRQLRSCSGVKTRSPRGSG</sequence>
<feature type="compositionally biased region" description="Polar residues" evidence="1">
    <location>
        <begin position="28"/>
        <end position="44"/>
    </location>
</feature>
<protein>
    <submittedName>
        <fullName evidence="2">Uncharacterized protein</fullName>
    </submittedName>
</protein>
<reference evidence="2" key="1">
    <citation type="submission" date="2018-05" db="EMBL/GenBank/DDBJ databases">
        <authorList>
            <person name="Lanie J.A."/>
            <person name="Ng W.-L."/>
            <person name="Kazmierczak K.M."/>
            <person name="Andrzejewski T.M."/>
            <person name="Davidsen T.M."/>
            <person name="Wayne K.J."/>
            <person name="Tettelin H."/>
            <person name="Glass J.I."/>
            <person name="Rusch D."/>
            <person name="Podicherti R."/>
            <person name="Tsui H.-C.T."/>
            <person name="Winkler M.E."/>
        </authorList>
    </citation>
    <scope>NUCLEOTIDE SEQUENCE</scope>
</reference>
<evidence type="ECO:0000313" key="2">
    <source>
        <dbReference type="EMBL" id="SVE25148.1"/>
    </source>
</evidence>
<name>A0A383C0I8_9ZZZZ</name>
<feature type="non-terminal residue" evidence="2">
    <location>
        <position position="44"/>
    </location>
</feature>
<feature type="region of interest" description="Disordered" evidence="1">
    <location>
        <begin position="1"/>
        <end position="44"/>
    </location>
</feature>
<gene>
    <name evidence="2" type="ORF">METZ01_LOCUS478002</name>
</gene>
<organism evidence="2">
    <name type="scientific">marine metagenome</name>
    <dbReference type="NCBI Taxonomy" id="408172"/>
    <lineage>
        <taxon>unclassified sequences</taxon>
        <taxon>metagenomes</taxon>
        <taxon>ecological metagenomes</taxon>
    </lineage>
</organism>